<dbReference type="AlphaFoldDB" id="A0A819G6V4"/>
<dbReference type="EMBL" id="CAJOBE010006054">
    <property type="protein sequence ID" value="CAF3994534.1"/>
    <property type="molecule type" value="Genomic_DNA"/>
</dbReference>
<dbReference type="Proteomes" id="UP000663889">
    <property type="component" value="Unassembled WGS sequence"/>
</dbReference>
<dbReference type="Proteomes" id="UP000663823">
    <property type="component" value="Unassembled WGS sequence"/>
</dbReference>
<dbReference type="EMBL" id="CAJNOU010000680">
    <property type="protein sequence ID" value="CAF1063758.1"/>
    <property type="molecule type" value="Genomic_DNA"/>
</dbReference>
<dbReference type="Proteomes" id="UP000663874">
    <property type="component" value="Unassembled WGS sequence"/>
</dbReference>
<evidence type="ECO:0000313" key="1">
    <source>
        <dbReference type="EMBL" id="CAF0957575.1"/>
    </source>
</evidence>
<evidence type="ECO:0000313" key="5">
    <source>
        <dbReference type="Proteomes" id="UP000663823"/>
    </source>
</evidence>
<dbReference type="Proteomes" id="UP000663882">
    <property type="component" value="Unassembled WGS sequence"/>
</dbReference>
<protein>
    <submittedName>
        <fullName evidence="3">Uncharacterized protein</fullName>
    </submittedName>
</protein>
<organism evidence="3 5">
    <name type="scientific">Rotaria sordida</name>
    <dbReference type="NCBI Taxonomy" id="392033"/>
    <lineage>
        <taxon>Eukaryota</taxon>
        <taxon>Metazoa</taxon>
        <taxon>Spiralia</taxon>
        <taxon>Gnathifera</taxon>
        <taxon>Rotifera</taxon>
        <taxon>Eurotatoria</taxon>
        <taxon>Bdelloidea</taxon>
        <taxon>Philodinida</taxon>
        <taxon>Philodinidae</taxon>
        <taxon>Rotaria</taxon>
    </lineage>
</organism>
<dbReference type="EMBL" id="CAJNOO010000487">
    <property type="protein sequence ID" value="CAF0957575.1"/>
    <property type="molecule type" value="Genomic_DNA"/>
</dbReference>
<accession>A0A819G6V4</accession>
<evidence type="ECO:0000313" key="4">
    <source>
        <dbReference type="EMBL" id="CAF3994534.1"/>
    </source>
</evidence>
<name>A0A819G6V4_9BILA</name>
<dbReference type="OrthoDB" id="10455165at2759"/>
<comment type="caution">
    <text evidence="3">The sequence shown here is derived from an EMBL/GenBank/DDBJ whole genome shotgun (WGS) entry which is preliminary data.</text>
</comment>
<gene>
    <name evidence="4" type="ORF">FNK824_LOCUS25587</name>
    <name evidence="3" type="ORF">OTI717_LOCUS22678</name>
    <name evidence="1" type="ORF">RFH988_LOCUS11969</name>
    <name evidence="2" type="ORF">SEV965_LOCUS13986</name>
</gene>
<evidence type="ECO:0000313" key="2">
    <source>
        <dbReference type="EMBL" id="CAF1063758.1"/>
    </source>
</evidence>
<reference evidence="3" key="1">
    <citation type="submission" date="2021-02" db="EMBL/GenBank/DDBJ databases">
        <authorList>
            <person name="Nowell W R."/>
        </authorList>
    </citation>
    <scope>NUCLEOTIDE SEQUENCE</scope>
</reference>
<dbReference type="EMBL" id="CAJOAX010003909">
    <property type="protein sequence ID" value="CAF3879549.1"/>
    <property type="molecule type" value="Genomic_DNA"/>
</dbReference>
<sequence>MNRHQFLGSTDLGISSSLLINYNVPTKIPDGIKLNRIKHQNDLILIELGTLLTSNECDEILSNIRQKTFEQMSKKYDIRKRNSSRLVVMDDRLGRTLW</sequence>
<evidence type="ECO:0000313" key="3">
    <source>
        <dbReference type="EMBL" id="CAF3879549.1"/>
    </source>
</evidence>
<proteinExistence type="predicted"/>